<dbReference type="InterPro" id="IPR036291">
    <property type="entry name" value="NAD(P)-bd_dom_sf"/>
</dbReference>
<dbReference type="InterPro" id="IPR002347">
    <property type="entry name" value="SDR_fam"/>
</dbReference>
<keyword evidence="4" id="KW-1185">Reference proteome</keyword>
<dbReference type="Gene3D" id="3.40.50.720">
    <property type="entry name" value="NAD(P)-binding Rossmann-like Domain"/>
    <property type="match status" value="1"/>
</dbReference>
<protein>
    <submittedName>
        <fullName evidence="3">SDR family NAD(P)-dependent oxidoreductase</fullName>
    </submittedName>
</protein>
<dbReference type="Proteomes" id="UP000678016">
    <property type="component" value="Chromosome"/>
</dbReference>
<evidence type="ECO:0000313" key="3">
    <source>
        <dbReference type="EMBL" id="QUX31782.1"/>
    </source>
</evidence>
<keyword evidence="1" id="KW-0560">Oxidoreductase</keyword>
<dbReference type="PANTHER" id="PTHR43157">
    <property type="entry name" value="PHOSPHATIDYLINOSITOL-GLYCAN BIOSYNTHESIS CLASS F PROTEIN-RELATED"/>
    <property type="match status" value="1"/>
</dbReference>
<dbReference type="SUPFAM" id="SSF51735">
    <property type="entry name" value="NAD(P)-binding Rossmann-fold domains"/>
    <property type="match status" value="1"/>
</dbReference>
<sequence>MPPGAVQQLQQDRFAGFEVAQHVGLGQPDPAAQLVEADVTGGSGGIGLETARVLARHGARVILAGRSRNRLDQAAETVRAAAPGARTDTLVLDLADLSSVRDAATRIAETETIDLLFNNAGVMNLPERRLTRDGFEMTVGTNHLGHFAFDARVWPAVLRSPAPRVVTVSAIAARWRMGGLDDLMSEKGYRAMGAYAKSKRANIVYTLELARRTAHSPLAALVVHPGSAMTGLQQHGTGTLSRIVTPVAARLLMGSADGAAWPLLYAATSTHVSSGQFIGPAGRDQTSGAPKPARLPTGADDADEAGRLWTVSERLTGVPFDTGTGTAS</sequence>
<feature type="region of interest" description="Disordered" evidence="2">
    <location>
        <begin position="276"/>
        <end position="304"/>
    </location>
</feature>
<name>A0ABX8CCN3_9ACTN</name>
<accession>A0ABX8CCN3</accession>
<evidence type="ECO:0000256" key="1">
    <source>
        <dbReference type="ARBA" id="ARBA00023002"/>
    </source>
</evidence>
<evidence type="ECO:0000313" key="4">
    <source>
        <dbReference type="Proteomes" id="UP000678016"/>
    </source>
</evidence>
<dbReference type="PRINTS" id="PR00081">
    <property type="entry name" value="GDHRDH"/>
</dbReference>
<dbReference type="Pfam" id="PF00106">
    <property type="entry name" value="adh_short"/>
    <property type="match status" value="1"/>
</dbReference>
<gene>
    <name evidence="3" type="ORF">KGD83_15110</name>
</gene>
<proteinExistence type="predicted"/>
<dbReference type="PANTHER" id="PTHR43157:SF31">
    <property type="entry name" value="PHOSPHATIDYLINOSITOL-GLYCAN BIOSYNTHESIS CLASS F PROTEIN"/>
    <property type="match status" value="1"/>
</dbReference>
<reference evidence="4" key="1">
    <citation type="submission" date="2021-05" db="EMBL/GenBank/DDBJ databases">
        <title>Direct Submission.</title>
        <authorList>
            <person name="Li K."/>
            <person name="Gao J."/>
        </authorList>
    </citation>
    <scope>NUCLEOTIDE SEQUENCE [LARGE SCALE GENOMIC DNA]</scope>
    <source>
        <strain evidence="4">HDS12</strain>
    </source>
</reference>
<organism evidence="3 4">
    <name type="scientific">Nocardiopsis akebiae</name>
    <dbReference type="NCBI Taxonomy" id="2831968"/>
    <lineage>
        <taxon>Bacteria</taxon>
        <taxon>Bacillati</taxon>
        <taxon>Actinomycetota</taxon>
        <taxon>Actinomycetes</taxon>
        <taxon>Streptosporangiales</taxon>
        <taxon>Nocardiopsidaceae</taxon>
        <taxon>Nocardiopsis</taxon>
    </lineage>
</organism>
<dbReference type="EMBL" id="CP074132">
    <property type="protein sequence ID" value="QUX31782.1"/>
    <property type="molecule type" value="Genomic_DNA"/>
</dbReference>
<evidence type="ECO:0000256" key="2">
    <source>
        <dbReference type="SAM" id="MobiDB-lite"/>
    </source>
</evidence>